<protein>
    <submittedName>
        <fullName evidence="2">Uncharacterized protein</fullName>
    </submittedName>
</protein>
<dbReference type="STRING" id="2094558.A0A314UMN0"/>
<dbReference type="EMBL" id="PJQY01003599">
    <property type="protein sequence ID" value="PQM35989.1"/>
    <property type="molecule type" value="Genomic_DNA"/>
</dbReference>
<evidence type="ECO:0000313" key="2">
    <source>
        <dbReference type="EMBL" id="PQM35989.1"/>
    </source>
</evidence>
<gene>
    <name evidence="2" type="ORF">Pyn_11760</name>
</gene>
<dbReference type="Proteomes" id="UP000250321">
    <property type="component" value="Unassembled WGS sequence"/>
</dbReference>
<reference evidence="2 3" key="1">
    <citation type="submission" date="2018-02" db="EMBL/GenBank/DDBJ databases">
        <title>Draft genome of wild Prunus yedoensis var. nudiflora.</title>
        <authorList>
            <person name="Baek S."/>
            <person name="Kim J.-H."/>
            <person name="Choi K."/>
            <person name="Kim G.-B."/>
            <person name="Cho A."/>
            <person name="Jang H."/>
            <person name="Shin C.-H."/>
            <person name="Yu H.-J."/>
            <person name="Mun J.-H."/>
        </authorList>
    </citation>
    <scope>NUCLEOTIDE SEQUENCE [LARGE SCALE GENOMIC DNA]</scope>
    <source>
        <strain evidence="3">cv. Jeju island</strain>
        <tissue evidence="2">Leaf</tissue>
    </source>
</reference>
<proteinExistence type="predicted"/>
<accession>A0A314UMN0</accession>
<feature type="compositionally biased region" description="Gly residues" evidence="1">
    <location>
        <begin position="1"/>
        <end position="11"/>
    </location>
</feature>
<sequence length="180" mass="19865">MVGGPGPGSSGSGELELRRSSRARRAPVMLDVSPAPPKKRRRIEKNVILSAEKSVKDEDSDTPGSWRSRLRSRGRNAGSVVKGKRKLFEETGGGRSEENMMSTESNDKNGGLEGGRPRIVKSNRPGRIRATNSLEHEKKENELPVIKDELVEEEVEVMRKDEDVSLQLDSELDSGFKGKL</sequence>
<evidence type="ECO:0000313" key="3">
    <source>
        <dbReference type="Proteomes" id="UP000250321"/>
    </source>
</evidence>
<keyword evidence="3" id="KW-1185">Reference proteome</keyword>
<dbReference type="AlphaFoldDB" id="A0A314UMN0"/>
<evidence type="ECO:0000256" key="1">
    <source>
        <dbReference type="SAM" id="MobiDB-lite"/>
    </source>
</evidence>
<comment type="caution">
    <text evidence="2">The sequence shown here is derived from an EMBL/GenBank/DDBJ whole genome shotgun (WGS) entry which is preliminary data.</text>
</comment>
<feature type="compositionally biased region" description="Basic residues" evidence="1">
    <location>
        <begin position="118"/>
        <end position="127"/>
    </location>
</feature>
<name>A0A314UMN0_PRUYE</name>
<feature type="region of interest" description="Disordered" evidence="1">
    <location>
        <begin position="1"/>
        <end position="140"/>
    </location>
</feature>
<organism evidence="2 3">
    <name type="scientific">Prunus yedoensis var. nudiflora</name>
    <dbReference type="NCBI Taxonomy" id="2094558"/>
    <lineage>
        <taxon>Eukaryota</taxon>
        <taxon>Viridiplantae</taxon>
        <taxon>Streptophyta</taxon>
        <taxon>Embryophyta</taxon>
        <taxon>Tracheophyta</taxon>
        <taxon>Spermatophyta</taxon>
        <taxon>Magnoliopsida</taxon>
        <taxon>eudicotyledons</taxon>
        <taxon>Gunneridae</taxon>
        <taxon>Pentapetalae</taxon>
        <taxon>rosids</taxon>
        <taxon>fabids</taxon>
        <taxon>Rosales</taxon>
        <taxon>Rosaceae</taxon>
        <taxon>Amygdaloideae</taxon>
        <taxon>Amygdaleae</taxon>
        <taxon>Prunus</taxon>
    </lineage>
</organism>